<evidence type="ECO:0000259" key="5">
    <source>
        <dbReference type="PROSITE" id="PS50110"/>
    </source>
</evidence>
<feature type="modified residue" description="4-aspartylphosphate" evidence="3">
    <location>
        <position position="59"/>
    </location>
</feature>
<dbReference type="Proteomes" id="UP001272137">
    <property type="component" value="Unassembled WGS sequence"/>
</dbReference>
<dbReference type="PANTHER" id="PTHR43214">
    <property type="entry name" value="TWO-COMPONENT RESPONSE REGULATOR"/>
    <property type="match status" value="1"/>
</dbReference>
<dbReference type="EMBL" id="QXCT01000001">
    <property type="protein sequence ID" value="MDW9250978.1"/>
    <property type="molecule type" value="Genomic_DNA"/>
</dbReference>
<proteinExistence type="predicted"/>
<dbReference type="PANTHER" id="PTHR43214:SF17">
    <property type="entry name" value="TRANSCRIPTIONAL REGULATORY PROTEIN RCSB"/>
    <property type="match status" value="1"/>
</dbReference>
<evidence type="ECO:0000256" key="2">
    <source>
        <dbReference type="ARBA" id="ARBA00023125"/>
    </source>
</evidence>
<dbReference type="Gene3D" id="1.10.10.10">
    <property type="entry name" value="Winged helix-like DNA-binding domain superfamily/Winged helix DNA-binding domain"/>
    <property type="match status" value="1"/>
</dbReference>
<sequence length="219" mass="23793">MDSQQAIRVIIADDHPIVQFAVTDALNALPPFRVVSAASSGRELLETLKSQACDLIVTDFTMQQSLHDEDGFRLIARLRRLHPEIPIVVFTMLTNGGILNQLCQMGVAGIVGKDEDIGVLGQTCLRTLTCKHPCLSPGIATRLAEGGDTLPGQRNVSALTPKELEVVRLFAMGVSLTDIARQLNRSITTVATQKRSAMRKLHVATNADLVTYSHEQGLI</sequence>
<keyword evidence="2" id="KW-0238">DNA-binding</keyword>
<dbReference type="AlphaFoldDB" id="A0AAW9CPB5"/>
<dbReference type="GO" id="GO:0003677">
    <property type="term" value="F:DNA binding"/>
    <property type="evidence" value="ECO:0007669"/>
    <property type="project" value="UniProtKB-KW"/>
</dbReference>
<dbReference type="Gene3D" id="3.40.50.2300">
    <property type="match status" value="1"/>
</dbReference>
<dbReference type="InterPro" id="IPR039420">
    <property type="entry name" value="WalR-like"/>
</dbReference>
<accession>A0AAW9CPB5</accession>
<comment type="caution">
    <text evidence="6">The sequence shown here is derived from an EMBL/GenBank/DDBJ whole genome shotgun (WGS) entry which is preliminary data.</text>
</comment>
<protein>
    <submittedName>
        <fullName evidence="6">Bacterial regulatory, luxR family protein</fullName>
    </submittedName>
</protein>
<dbReference type="PRINTS" id="PR00038">
    <property type="entry name" value="HTHLUXR"/>
</dbReference>
<organism evidence="6 7">
    <name type="scientific">Burkholderia thailandensis</name>
    <dbReference type="NCBI Taxonomy" id="57975"/>
    <lineage>
        <taxon>Bacteria</taxon>
        <taxon>Pseudomonadati</taxon>
        <taxon>Pseudomonadota</taxon>
        <taxon>Betaproteobacteria</taxon>
        <taxon>Burkholderiales</taxon>
        <taxon>Burkholderiaceae</taxon>
        <taxon>Burkholderia</taxon>
        <taxon>pseudomallei group</taxon>
    </lineage>
</organism>
<dbReference type="SUPFAM" id="SSF46894">
    <property type="entry name" value="C-terminal effector domain of the bipartite response regulators"/>
    <property type="match status" value="1"/>
</dbReference>
<evidence type="ECO:0000313" key="7">
    <source>
        <dbReference type="Proteomes" id="UP001272137"/>
    </source>
</evidence>
<dbReference type="InterPro" id="IPR058245">
    <property type="entry name" value="NreC/VraR/RcsB-like_REC"/>
</dbReference>
<reference evidence="6" key="1">
    <citation type="submission" date="2018-08" db="EMBL/GenBank/DDBJ databases">
        <title>Identification of Burkholderia cepacia strains that express a Burkholderia pseudomallei-like capsular polysaccharide.</title>
        <authorList>
            <person name="Burtnick M.N."/>
            <person name="Vongsouvath M."/>
            <person name="Newton P."/>
            <person name="Wuthiekanun V."/>
            <person name="Limmathurotsakul D."/>
            <person name="Brett P.J."/>
            <person name="Chantratita N."/>
            <person name="Dance D.A."/>
        </authorList>
    </citation>
    <scope>NUCLEOTIDE SEQUENCE</scope>
    <source>
        <strain evidence="6">SBXCC001</strain>
    </source>
</reference>
<dbReference type="SMART" id="SM00421">
    <property type="entry name" value="HTH_LUXR"/>
    <property type="match status" value="1"/>
</dbReference>
<feature type="domain" description="HTH luxR-type" evidence="4">
    <location>
        <begin position="152"/>
        <end position="217"/>
    </location>
</feature>
<dbReference type="SUPFAM" id="SSF52172">
    <property type="entry name" value="CheY-like"/>
    <property type="match status" value="1"/>
</dbReference>
<evidence type="ECO:0000313" key="6">
    <source>
        <dbReference type="EMBL" id="MDW9250978.1"/>
    </source>
</evidence>
<dbReference type="Pfam" id="PF00196">
    <property type="entry name" value="GerE"/>
    <property type="match status" value="1"/>
</dbReference>
<dbReference type="PROSITE" id="PS50043">
    <property type="entry name" value="HTH_LUXR_2"/>
    <property type="match status" value="1"/>
</dbReference>
<dbReference type="GO" id="GO:0000160">
    <property type="term" value="P:phosphorelay signal transduction system"/>
    <property type="evidence" value="ECO:0007669"/>
    <property type="project" value="InterPro"/>
</dbReference>
<dbReference type="InterPro" id="IPR016032">
    <property type="entry name" value="Sig_transdc_resp-reg_C-effctor"/>
</dbReference>
<evidence type="ECO:0000259" key="4">
    <source>
        <dbReference type="PROSITE" id="PS50043"/>
    </source>
</evidence>
<dbReference type="InterPro" id="IPR036388">
    <property type="entry name" value="WH-like_DNA-bd_sf"/>
</dbReference>
<evidence type="ECO:0000256" key="1">
    <source>
        <dbReference type="ARBA" id="ARBA00022553"/>
    </source>
</evidence>
<dbReference type="CDD" id="cd06170">
    <property type="entry name" value="LuxR_C_like"/>
    <property type="match status" value="1"/>
</dbReference>
<dbReference type="PROSITE" id="PS50110">
    <property type="entry name" value="RESPONSE_REGULATORY"/>
    <property type="match status" value="1"/>
</dbReference>
<name>A0AAW9CPB5_BURTH</name>
<gene>
    <name evidence="6" type="ORF">C7S16_6761</name>
</gene>
<dbReference type="InterPro" id="IPR001789">
    <property type="entry name" value="Sig_transdc_resp-reg_receiver"/>
</dbReference>
<dbReference type="InterPro" id="IPR000792">
    <property type="entry name" value="Tscrpt_reg_LuxR_C"/>
</dbReference>
<dbReference type="GO" id="GO:0006355">
    <property type="term" value="P:regulation of DNA-templated transcription"/>
    <property type="evidence" value="ECO:0007669"/>
    <property type="project" value="InterPro"/>
</dbReference>
<dbReference type="KEGG" id="btha:DR62_5749"/>
<keyword evidence="1 3" id="KW-0597">Phosphoprotein</keyword>
<dbReference type="RefSeq" id="WP_009906976.1">
    <property type="nucleotide sequence ID" value="NZ_CP008915.2"/>
</dbReference>
<dbReference type="CDD" id="cd17535">
    <property type="entry name" value="REC_NarL-like"/>
    <property type="match status" value="1"/>
</dbReference>
<dbReference type="InterPro" id="IPR011006">
    <property type="entry name" value="CheY-like_superfamily"/>
</dbReference>
<feature type="domain" description="Response regulatory" evidence="5">
    <location>
        <begin position="8"/>
        <end position="128"/>
    </location>
</feature>
<dbReference type="SMART" id="SM00448">
    <property type="entry name" value="REC"/>
    <property type="match status" value="1"/>
</dbReference>
<evidence type="ECO:0000256" key="3">
    <source>
        <dbReference type="PROSITE-ProRule" id="PRU00169"/>
    </source>
</evidence>
<dbReference type="Pfam" id="PF00072">
    <property type="entry name" value="Response_reg"/>
    <property type="match status" value="1"/>
</dbReference>